<comment type="caution">
    <text evidence="2">The sequence shown here is derived from an EMBL/GenBank/DDBJ whole genome shotgun (WGS) entry which is preliminary data.</text>
</comment>
<protein>
    <submittedName>
        <fullName evidence="2">Uncharacterized protein</fullName>
    </submittedName>
</protein>
<proteinExistence type="predicted"/>
<dbReference type="Proteomes" id="UP001597342">
    <property type="component" value="Unassembled WGS sequence"/>
</dbReference>
<feature type="transmembrane region" description="Helical" evidence="1">
    <location>
        <begin position="88"/>
        <end position="107"/>
    </location>
</feature>
<keyword evidence="1" id="KW-0812">Transmembrane</keyword>
<keyword evidence="1" id="KW-1133">Transmembrane helix</keyword>
<dbReference type="EMBL" id="JBHUHU010000005">
    <property type="protein sequence ID" value="MFD2101680.1"/>
    <property type="molecule type" value="Genomic_DNA"/>
</dbReference>
<sequence>MGKKLTFISILLFLSGCYTYKSIPSYENDFVVGEKYEIRIGDRPMQRVFVNSVTDSTLVVRRGRTELVVQKDMITEVKYRKVSTGNTVFGVVVGGLLALVLVGTLSWL</sequence>
<keyword evidence="1" id="KW-0472">Membrane</keyword>
<evidence type="ECO:0000313" key="2">
    <source>
        <dbReference type="EMBL" id="MFD2101680.1"/>
    </source>
</evidence>
<keyword evidence="3" id="KW-1185">Reference proteome</keyword>
<gene>
    <name evidence="2" type="ORF">ACFSJE_17950</name>
</gene>
<evidence type="ECO:0000256" key="1">
    <source>
        <dbReference type="SAM" id="Phobius"/>
    </source>
</evidence>
<reference evidence="3" key="1">
    <citation type="journal article" date="2019" name="Int. J. Syst. Evol. Microbiol.">
        <title>The Global Catalogue of Microorganisms (GCM) 10K type strain sequencing project: providing services to taxonomists for standard genome sequencing and annotation.</title>
        <authorList>
            <consortium name="The Broad Institute Genomics Platform"/>
            <consortium name="The Broad Institute Genome Sequencing Center for Infectious Disease"/>
            <person name="Wu L."/>
            <person name="Ma J."/>
        </authorList>
    </citation>
    <scope>NUCLEOTIDE SEQUENCE [LARGE SCALE GENOMIC DNA]</scope>
    <source>
        <strain evidence="3">JCM 3389</strain>
    </source>
</reference>
<organism evidence="2 3">
    <name type="scientific">Flagellimonas iocasae</name>
    <dbReference type="NCBI Taxonomy" id="2055905"/>
    <lineage>
        <taxon>Bacteria</taxon>
        <taxon>Pseudomonadati</taxon>
        <taxon>Bacteroidota</taxon>
        <taxon>Flavobacteriia</taxon>
        <taxon>Flavobacteriales</taxon>
        <taxon>Flavobacteriaceae</taxon>
        <taxon>Flagellimonas</taxon>
    </lineage>
</organism>
<name>A0ABW4Y3F2_9FLAO</name>
<dbReference type="RefSeq" id="WP_379832247.1">
    <property type="nucleotide sequence ID" value="NZ_JBHUHU010000005.1"/>
</dbReference>
<evidence type="ECO:0000313" key="3">
    <source>
        <dbReference type="Proteomes" id="UP001597342"/>
    </source>
</evidence>
<dbReference type="PROSITE" id="PS51257">
    <property type="entry name" value="PROKAR_LIPOPROTEIN"/>
    <property type="match status" value="1"/>
</dbReference>
<accession>A0ABW4Y3F2</accession>